<accession>A0A9Q1QC36</accession>
<gene>
    <name evidence="2" type="ORF">Cgig2_006372</name>
</gene>
<dbReference type="Proteomes" id="UP001153076">
    <property type="component" value="Unassembled WGS sequence"/>
</dbReference>
<dbReference type="OrthoDB" id="1822085at2759"/>
<keyword evidence="3" id="KW-1185">Reference proteome</keyword>
<evidence type="ECO:0000313" key="3">
    <source>
        <dbReference type="Proteomes" id="UP001153076"/>
    </source>
</evidence>
<feature type="compositionally biased region" description="Basic and acidic residues" evidence="1">
    <location>
        <begin position="35"/>
        <end position="46"/>
    </location>
</feature>
<proteinExistence type="predicted"/>
<evidence type="ECO:0000256" key="1">
    <source>
        <dbReference type="SAM" id="MobiDB-lite"/>
    </source>
</evidence>
<organism evidence="2 3">
    <name type="scientific">Carnegiea gigantea</name>
    <dbReference type="NCBI Taxonomy" id="171969"/>
    <lineage>
        <taxon>Eukaryota</taxon>
        <taxon>Viridiplantae</taxon>
        <taxon>Streptophyta</taxon>
        <taxon>Embryophyta</taxon>
        <taxon>Tracheophyta</taxon>
        <taxon>Spermatophyta</taxon>
        <taxon>Magnoliopsida</taxon>
        <taxon>eudicotyledons</taxon>
        <taxon>Gunneridae</taxon>
        <taxon>Pentapetalae</taxon>
        <taxon>Caryophyllales</taxon>
        <taxon>Cactineae</taxon>
        <taxon>Cactaceae</taxon>
        <taxon>Cactoideae</taxon>
        <taxon>Echinocereeae</taxon>
        <taxon>Carnegiea</taxon>
    </lineage>
</organism>
<reference evidence="2" key="1">
    <citation type="submission" date="2022-04" db="EMBL/GenBank/DDBJ databases">
        <title>Carnegiea gigantea Genome sequencing and assembly v2.</title>
        <authorList>
            <person name="Copetti D."/>
            <person name="Sanderson M.J."/>
            <person name="Burquez A."/>
            <person name="Wojciechowski M.F."/>
        </authorList>
    </citation>
    <scope>NUCLEOTIDE SEQUENCE</scope>
    <source>
        <strain evidence="2">SGP5-SGP5p</strain>
        <tissue evidence="2">Aerial part</tissue>
    </source>
</reference>
<feature type="compositionally biased region" description="Polar residues" evidence="1">
    <location>
        <begin position="1"/>
        <end position="13"/>
    </location>
</feature>
<evidence type="ECO:0000313" key="2">
    <source>
        <dbReference type="EMBL" id="KAJ8436662.1"/>
    </source>
</evidence>
<dbReference type="AlphaFoldDB" id="A0A9Q1QC36"/>
<dbReference type="EMBL" id="JAKOGI010000335">
    <property type="protein sequence ID" value="KAJ8436662.1"/>
    <property type="molecule type" value="Genomic_DNA"/>
</dbReference>
<name>A0A9Q1QC36_9CARY</name>
<sequence length="164" mass="18671">MVGSPSNQTQRSKGTAADMDEGHSDEANEDGLDADIERLGAEESRSPPKSVHSSRRRKSEGGTSSDGKRKELLDWLDEDVHQALAILRMREEAKQQLSLIKQVQAQLKEHPQISAMGSVLIWSVMDYIQKKGRKIRDIKRVLDMTVYVDWSIMDEEDYRMDEIV</sequence>
<comment type="caution">
    <text evidence="2">The sequence shown here is derived from an EMBL/GenBank/DDBJ whole genome shotgun (WGS) entry which is preliminary data.</text>
</comment>
<protein>
    <submittedName>
        <fullName evidence="2">Uncharacterized protein</fullName>
    </submittedName>
</protein>
<feature type="region of interest" description="Disordered" evidence="1">
    <location>
        <begin position="1"/>
        <end position="71"/>
    </location>
</feature>